<dbReference type="OrthoDB" id="9809616at2"/>
<dbReference type="PANTHER" id="PTHR43643">
    <property type="entry name" value="HISTIDINOL-PHOSPHATE AMINOTRANSFERASE 2"/>
    <property type="match status" value="1"/>
</dbReference>
<evidence type="ECO:0000256" key="3">
    <source>
        <dbReference type="ARBA" id="ARBA00007970"/>
    </source>
</evidence>
<dbReference type="PANTHER" id="PTHR43643:SF3">
    <property type="entry name" value="HISTIDINOL-PHOSPHATE AMINOTRANSFERASE"/>
    <property type="match status" value="1"/>
</dbReference>
<evidence type="ECO:0000256" key="1">
    <source>
        <dbReference type="ARBA" id="ARBA00001933"/>
    </source>
</evidence>
<dbReference type="EMBL" id="LDTF01000057">
    <property type="protein sequence ID" value="KTT97636.1"/>
    <property type="molecule type" value="Genomic_DNA"/>
</dbReference>
<comment type="similarity">
    <text evidence="3 9">Belongs to the class-II pyridoxal-phosphate-dependent aminotransferase family. Histidinol-phosphate aminotransferase subfamily.</text>
</comment>
<keyword evidence="7 9" id="KW-0663">Pyridoxal phosphate</keyword>
<dbReference type="EC" id="2.6.1.9" evidence="9"/>
<sequence>MTELKAPEPISWVQAIAPYVPGRATTADGRKVIKLSANENPLGTSDKARAAFAAAAAQLERYPDPGATALREAIGAVHGLDPARIIYGTGSDEILHLAAGAFAGPGDEIIHVRYGFAVYEIATRRVGAEPVVVADHDYATDVDAILAAVTDKTKVVFVANPNNPTGTYAGAGEIARLHAGLPPHVLLVLDQAYAEYLEPGEDDGGLALAEQAGNVLVSRTFSKIHGLAAERIGWGYAAAPIIDALHRIRAPFNVTIAGQNAAIEAIRDRAFVEASRAHNAKWLGWFEAQIAALGNAGLRCVPSKANFSLVLFEGALTAERAYHGLMNAGYIVRWLPSQGLGHGLRITIGTEDEVKGVVAALRAMVESEAKGA</sequence>
<comment type="pathway">
    <text evidence="2 9">Amino-acid biosynthesis; L-histidine biosynthesis; L-histidine from 5-phospho-alpha-D-ribose 1-diphosphate: step 7/9.</text>
</comment>
<comment type="caution">
    <text evidence="11">The sequence shown here is derived from an EMBL/GenBank/DDBJ whole genome shotgun (WGS) entry which is preliminary data.</text>
</comment>
<comment type="subunit">
    <text evidence="4 9">Homodimer.</text>
</comment>
<dbReference type="InterPro" id="IPR050106">
    <property type="entry name" value="HistidinolP_aminotransfase"/>
</dbReference>
<dbReference type="GO" id="GO:0004400">
    <property type="term" value="F:histidinol-phosphate transaminase activity"/>
    <property type="evidence" value="ECO:0007669"/>
    <property type="project" value="UniProtKB-UniRule"/>
</dbReference>
<feature type="domain" description="Aminotransferase class I/classII large" evidence="10">
    <location>
        <begin position="31"/>
        <end position="361"/>
    </location>
</feature>
<proteinExistence type="inferred from homology"/>
<evidence type="ECO:0000256" key="8">
    <source>
        <dbReference type="ARBA" id="ARBA00047481"/>
    </source>
</evidence>
<keyword evidence="6 9" id="KW-0808">Transferase</keyword>
<dbReference type="UniPathway" id="UPA00031">
    <property type="reaction ID" value="UER00012"/>
</dbReference>
<comment type="cofactor">
    <cofactor evidence="1 9">
        <name>pyridoxal 5'-phosphate</name>
        <dbReference type="ChEBI" id="CHEBI:597326"/>
    </cofactor>
</comment>
<name>A0A147IQZ5_9SPHN</name>
<dbReference type="Proteomes" id="UP000073923">
    <property type="component" value="Unassembled WGS sequence"/>
</dbReference>
<evidence type="ECO:0000313" key="12">
    <source>
        <dbReference type="Proteomes" id="UP000073923"/>
    </source>
</evidence>
<gene>
    <name evidence="9" type="primary">hisC</name>
    <name evidence="11" type="ORF">NS355_11060</name>
</gene>
<dbReference type="Gene3D" id="3.40.640.10">
    <property type="entry name" value="Type I PLP-dependent aspartate aminotransferase-like (Major domain)"/>
    <property type="match status" value="1"/>
</dbReference>
<evidence type="ECO:0000256" key="2">
    <source>
        <dbReference type="ARBA" id="ARBA00005011"/>
    </source>
</evidence>
<reference evidence="11 12" key="1">
    <citation type="journal article" date="2016" name="Front. Microbiol.">
        <title>Genomic Resource of Rice Seed Associated Bacteria.</title>
        <authorList>
            <person name="Midha S."/>
            <person name="Bansal K."/>
            <person name="Sharma S."/>
            <person name="Kumar N."/>
            <person name="Patil P.P."/>
            <person name="Chaudhry V."/>
            <person name="Patil P.B."/>
        </authorList>
    </citation>
    <scope>NUCLEOTIDE SEQUENCE [LARGE SCALE GENOMIC DNA]</scope>
    <source>
        <strain evidence="11 12">NS355</strain>
    </source>
</reference>
<dbReference type="HAMAP" id="MF_01023">
    <property type="entry name" value="HisC_aminotrans_2"/>
    <property type="match status" value="1"/>
</dbReference>
<dbReference type="InterPro" id="IPR004839">
    <property type="entry name" value="Aminotransferase_I/II_large"/>
</dbReference>
<evidence type="ECO:0000256" key="9">
    <source>
        <dbReference type="HAMAP-Rule" id="MF_01023"/>
    </source>
</evidence>
<dbReference type="PATRIC" id="fig|172044.3.peg.2188"/>
<evidence type="ECO:0000256" key="4">
    <source>
        <dbReference type="ARBA" id="ARBA00011738"/>
    </source>
</evidence>
<organism evidence="11 12">
    <name type="scientific">Sphingomonas yabuuchiae</name>
    <dbReference type="NCBI Taxonomy" id="172044"/>
    <lineage>
        <taxon>Bacteria</taxon>
        <taxon>Pseudomonadati</taxon>
        <taxon>Pseudomonadota</taxon>
        <taxon>Alphaproteobacteria</taxon>
        <taxon>Sphingomonadales</taxon>
        <taxon>Sphingomonadaceae</taxon>
        <taxon>Sphingomonas</taxon>
    </lineage>
</organism>
<feature type="modified residue" description="N6-(pyridoxal phosphate)lysine" evidence="9">
    <location>
        <position position="223"/>
    </location>
</feature>
<keyword evidence="9" id="KW-0368">Histidine biosynthesis</keyword>
<dbReference type="Pfam" id="PF00155">
    <property type="entry name" value="Aminotran_1_2"/>
    <property type="match status" value="1"/>
</dbReference>
<dbReference type="NCBIfam" id="TIGR01141">
    <property type="entry name" value="hisC"/>
    <property type="match status" value="1"/>
</dbReference>
<keyword evidence="5 9" id="KW-0032">Aminotransferase</keyword>
<dbReference type="RefSeq" id="WP_058745785.1">
    <property type="nucleotide sequence ID" value="NZ_LDTF01000057.1"/>
</dbReference>
<dbReference type="CDD" id="cd00609">
    <property type="entry name" value="AAT_like"/>
    <property type="match status" value="1"/>
</dbReference>
<evidence type="ECO:0000256" key="7">
    <source>
        <dbReference type="ARBA" id="ARBA00022898"/>
    </source>
</evidence>
<dbReference type="SUPFAM" id="SSF53383">
    <property type="entry name" value="PLP-dependent transferases"/>
    <property type="match status" value="1"/>
</dbReference>
<keyword evidence="9" id="KW-0028">Amino-acid biosynthesis</keyword>
<dbReference type="Gene3D" id="3.90.1150.10">
    <property type="entry name" value="Aspartate Aminotransferase, domain 1"/>
    <property type="match status" value="1"/>
</dbReference>
<dbReference type="InterPro" id="IPR015422">
    <property type="entry name" value="PyrdxlP-dep_Trfase_small"/>
</dbReference>
<dbReference type="InterPro" id="IPR005861">
    <property type="entry name" value="HisP_aminotrans"/>
</dbReference>
<dbReference type="InterPro" id="IPR015421">
    <property type="entry name" value="PyrdxlP-dep_Trfase_major"/>
</dbReference>
<dbReference type="GO" id="GO:0030170">
    <property type="term" value="F:pyridoxal phosphate binding"/>
    <property type="evidence" value="ECO:0007669"/>
    <property type="project" value="InterPro"/>
</dbReference>
<accession>A0A147IQZ5</accession>
<evidence type="ECO:0000256" key="6">
    <source>
        <dbReference type="ARBA" id="ARBA00022679"/>
    </source>
</evidence>
<protein>
    <recommendedName>
        <fullName evidence="9">Histidinol-phosphate aminotransferase</fullName>
        <ecNumber evidence="9">2.6.1.9</ecNumber>
    </recommendedName>
    <alternativeName>
        <fullName evidence="9">Imidazole acetol-phosphate transaminase</fullName>
    </alternativeName>
</protein>
<comment type="catalytic activity">
    <reaction evidence="8 9">
        <text>L-histidinol phosphate + 2-oxoglutarate = 3-(imidazol-4-yl)-2-oxopropyl phosphate + L-glutamate</text>
        <dbReference type="Rhea" id="RHEA:23744"/>
        <dbReference type="ChEBI" id="CHEBI:16810"/>
        <dbReference type="ChEBI" id="CHEBI:29985"/>
        <dbReference type="ChEBI" id="CHEBI:57766"/>
        <dbReference type="ChEBI" id="CHEBI:57980"/>
        <dbReference type="EC" id="2.6.1.9"/>
    </reaction>
</comment>
<evidence type="ECO:0000259" key="10">
    <source>
        <dbReference type="Pfam" id="PF00155"/>
    </source>
</evidence>
<dbReference type="AlphaFoldDB" id="A0A147IQZ5"/>
<evidence type="ECO:0000313" key="11">
    <source>
        <dbReference type="EMBL" id="KTT97636.1"/>
    </source>
</evidence>
<dbReference type="GO" id="GO:0000105">
    <property type="term" value="P:L-histidine biosynthetic process"/>
    <property type="evidence" value="ECO:0007669"/>
    <property type="project" value="UniProtKB-UniRule"/>
</dbReference>
<evidence type="ECO:0000256" key="5">
    <source>
        <dbReference type="ARBA" id="ARBA00022576"/>
    </source>
</evidence>
<dbReference type="InterPro" id="IPR015424">
    <property type="entry name" value="PyrdxlP-dep_Trfase"/>
</dbReference>